<dbReference type="SUPFAM" id="SSF53474">
    <property type="entry name" value="alpha/beta-Hydrolases"/>
    <property type="match status" value="1"/>
</dbReference>
<keyword evidence="2" id="KW-1185">Reference proteome</keyword>
<dbReference type="Proteomes" id="UP001501598">
    <property type="component" value="Unassembled WGS sequence"/>
</dbReference>
<evidence type="ECO:0000313" key="2">
    <source>
        <dbReference type="Proteomes" id="UP001501598"/>
    </source>
</evidence>
<reference evidence="2" key="1">
    <citation type="journal article" date="2019" name="Int. J. Syst. Evol. Microbiol.">
        <title>The Global Catalogue of Microorganisms (GCM) 10K type strain sequencing project: providing services to taxonomists for standard genome sequencing and annotation.</title>
        <authorList>
            <consortium name="The Broad Institute Genomics Platform"/>
            <consortium name="The Broad Institute Genome Sequencing Center for Infectious Disease"/>
            <person name="Wu L."/>
            <person name="Ma J."/>
        </authorList>
    </citation>
    <scope>NUCLEOTIDE SEQUENCE [LARGE SCALE GENOMIC DNA]</scope>
    <source>
        <strain evidence="2">JCM 17906</strain>
    </source>
</reference>
<dbReference type="EMBL" id="BAABGT010000078">
    <property type="protein sequence ID" value="GAA4553970.1"/>
    <property type="molecule type" value="Genomic_DNA"/>
</dbReference>
<evidence type="ECO:0000313" key="1">
    <source>
        <dbReference type="EMBL" id="GAA4553970.1"/>
    </source>
</evidence>
<sequence>MCSLTAVEMGLPGFGMEALADVTHGGTWYIGVLAAPGVPEMLLAGREHEFLGGWLFPGMTADADAVTTVDIDEFVRTYSRPGGWRGPSGLYRSMLSEGPEIVALAAARGLTMPVLAVGGGGGAFTAQTMRQVTRGRLEEVQLEGVGHYVAMETPEMLADAIRPFVASISNF</sequence>
<evidence type="ECO:0008006" key="3">
    <source>
        <dbReference type="Google" id="ProtNLM"/>
    </source>
</evidence>
<proteinExistence type="predicted"/>
<name>A0ABP8RZL6_9PSEU</name>
<organism evidence="1 2">
    <name type="scientific">Pseudonocardia xishanensis</name>
    <dbReference type="NCBI Taxonomy" id="630995"/>
    <lineage>
        <taxon>Bacteria</taxon>
        <taxon>Bacillati</taxon>
        <taxon>Actinomycetota</taxon>
        <taxon>Actinomycetes</taxon>
        <taxon>Pseudonocardiales</taxon>
        <taxon>Pseudonocardiaceae</taxon>
        <taxon>Pseudonocardia</taxon>
    </lineage>
</organism>
<comment type="caution">
    <text evidence="1">The sequence shown here is derived from an EMBL/GenBank/DDBJ whole genome shotgun (WGS) entry which is preliminary data.</text>
</comment>
<accession>A0ABP8RZL6</accession>
<dbReference type="InterPro" id="IPR029058">
    <property type="entry name" value="AB_hydrolase_fold"/>
</dbReference>
<dbReference type="RefSeq" id="WP_345423671.1">
    <property type="nucleotide sequence ID" value="NZ_BAABGT010000078.1"/>
</dbReference>
<protein>
    <recommendedName>
        <fullName evidence="3">Alpha/beta hydrolase family protein</fullName>
    </recommendedName>
</protein>
<dbReference type="Gene3D" id="3.40.50.1820">
    <property type="entry name" value="alpha/beta hydrolase"/>
    <property type="match status" value="1"/>
</dbReference>
<gene>
    <name evidence="1" type="ORF">GCM10023175_51060</name>
</gene>